<keyword evidence="2" id="KW-1185">Reference proteome</keyword>
<evidence type="ECO:0000313" key="2">
    <source>
        <dbReference type="Proteomes" id="UP000694428"/>
    </source>
</evidence>
<evidence type="ECO:0000313" key="1">
    <source>
        <dbReference type="Ensembl" id="ENSPSTP00000024443.1"/>
    </source>
</evidence>
<reference evidence="1" key="1">
    <citation type="submission" date="2025-08" db="UniProtKB">
        <authorList>
            <consortium name="Ensembl"/>
        </authorList>
    </citation>
    <scope>IDENTIFICATION</scope>
</reference>
<protein>
    <submittedName>
        <fullName evidence="1">Uncharacterized protein</fullName>
    </submittedName>
</protein>
<reference evidence="1" key="2">
    <citation type="submission" date="2025-09" db="UniProtKB">
        <authorList>
            <consortium name="Ensembl"/>
        </authorList>
    </citation>
    <scope>IDENTIFICATION</scope>
</reference>
<dbReference type="AlphaFoldDB" id="A0A8C9G787"/>
<accession>A0A8C9G787</accession>
<proteinExistence type="predicted"/>
<dbReference type="Ensembl" id="ENSPSTT00000025721.1">
    <property type="protein sequence ID" value="ENSPSTP00000024443.1"/>
    <property type="gene ID" value="ENSPSTG00000018037.1"/>
</dbReference>
<organism evidence="1 2">
    <name type="scientific">Pavo cristatus</name>
    <name type="common">Indian peafowl</name>
    <name type="synonym">Blue peafowl</name>
    <dbReference type="NCBI Taxonomy" id="9049"/>
    <lineage>
        <taxon>Eukaryota</taxon>
        <taxon>Metazoa</taxon>
        <taxon>Chordata</taxon>
        <taxon>Craniata</taxon>
        <taxon>Vertebrata</taxon>
        <taxon>Euteleostomi</taxon>
        <taxon>Archelosauria</taxon>
        <taxon>Archosauria</taxon>
        <taxon>Dinosauria</taxon>
        <taxon>Saurischia</taxon>
        <taxon>Theropoda</taxon>
        <taxon>Coelurosauria</taxon>
        <taxon>Aves</taxon>
        <taxon>Neognathae</taxon>
        <taxon>Galloanserae</taxon>
        <taxon>Galliformes</taxon>
        <taxon>Phasianidae</taxon>
        <taxon>Phasianinae</taxon>
        <taxon>Pavo</taxon>
    </lineage>
</organism>
<dbReference type="Proteomes" id="UP000694428">
    <property type="component" value="Unplaced"/>
</dbReference>
<sequence length="111" mass="12658">MVFWSFVAGVVTFYCSLGPDSLLPNILYTIKYKPKVNTCSSLRLVAVHVDGNSCAVLLLKNIRRPSSMFHNLKLDRIFFGDWWKVTSTFHFLACEEICVPQITCVHLQYPG</sequence>
<name>A0A8C9G787_PAVCR</name>